<gene>
    <name evidence="4" type="ORF">HannXRQ_MTg0579231</name>
    <name evidence="5" type="ORF">HannXRQ_MTg0579701</name>
    <name evidence="2" type="ORF">HanXRQr2_MTg0834781</name>
    <name evidence="3" type="ORF">HanXRQr2_MTg0835791</name>
</gene>
<accession>A0A1Y3BX59</accession>
<proteinExistence type="predicted"/>
<geneLocation type="mitochondrion" evidence="4"/>
<evidence type="ECO:0000313" key="6">
    <source>
        <dbReference type="Proteomes" id="UP000215914"/>
    </source>
</evidence>
<feature type="coiled-coil region" evidence="1">
    <location>
        <begin position="7"/>
        <end position="74"/>
    </location>
</feature>
<dbReference type="AlphaFoldDB" id="A0A1Y3BX59"/>
<dbReference type="EMBL" id="MNCJ02000334">
    <property type="protein sequence ID" value="KAF5753138.1"/>
    <property type="molecule type" value="Genomic_DNA"/>
</dbReference>
<dbReference type="EMBL" id="CM007908">
    <property type="protein sequence ID" value="OTF84707.1"/>
    <property type="molecule type" value="Genomic_DNA"/>
</dbReference>
<reference evidence="2 6" key="1">
    <citation type="journal article" date="2017" name="Nature">
        <title>The sunflower genome provides insights into oil metabolism, flowering and Asterid evolution.</title>
        <authorList>
            <person name="Badouin H."/>
            <person name="Gouzy J."/>
            <person name="Grassa C.J."/>
            <person name="Murat F."/>
            <person name="Staton S.E."/>
            <person name="Cottret L."/>
            <person name="Lelandais-Briere C."/>
            <person name="Owens G.L."/>
            <person name="Carrere S."/>
            <person name="Mayjonade B."/>
            <person name="Legrand L."/>
            <person name="Gill N."/>
            <person name="Kane N.C."/>
            <person name="Bowers J.E."/>
            <person name="Hubner S."/>
            <person name="Bellec A."/>
            <person name="Berard A."/>
            <person name="Berges H."/>
            <person name="Blanchet N."/>
            <person name="Boniface M.C."/>
            <person name="Brunel D."/>
            <person name="Catrice O."/>
            <person name="Chaidir N."/>
            <person name="Claudel C."/>
            <person name="Donnadieu C."/>
            <person name="Faraut T."/>
            <person name="Fievet G."/>
            <person name="Helmstetter N."/>
            <person name="King M."/>
            <person name="Knapp S.J."/>
            <person name="Lai Z."/>
            <person name="Le Paslier M.C."/>
            <person name="Lippi Y."/>
            <person name="Lorenzon L."/>
            <person name="Mandel J.R."/>
            <person name="Marage G."/>
            <person name="Marchand G."/>
            <person name="Marquand E."/>
            <person name="Bret-Mestries E."/>
            <person name="Morien E."/>
            <person name="Nambeesan S."/>
            <person name="Nguyen T."/>
            <person name="Pegot-Espagnet P."/>
            <person name="Pouilly N."/>
            <person name="Raftis F."/>
            <person name="Sallet E."/>
            <person name="Schiex T."/>
            <person name="Thomas J."/>
            <person name="Vandecasteele C."/>
            <person name="Vares D."/>
            <person name="Vear F."/>
            <person name="Vautrin S."/>
            <person name="Crespi M."/>
            <person name="Mangin B."/>
            <person name="Burke J.M."/>
            <person name="Salse J."/>
            <person name="Munos S."/>
            <person name="Vincourt P."/>
            <person name="Rieseberg L.H."/>
            <person name="Langlade N.B."/>
        </authorList>
    </citation>
    <scope>NUCLEOTIDE SEQUENCE [LARGE SCALE GENOMIC DNA]</scope>
    <source>
        <strain evidence="6">cv. SF193</strain>
        <tissue evidence="2">Leaves</tissue>
    </source>
</reference>
<organism evidence="4 6">
    <name type="scientific">Helianthus annuus</name>
    <name type="common">Common sunflower</name>
    <dbReference type="NCBI Taxonomy" id="4232"/>
    <lineage>
        <taxon>Eukaryota</taxon>
        <taxon>Viridiplantae</taxon>
        <taxon>Streptophyta</taxon>
        <taxon>Embryophyta</taxon>
        <taxon>Tracheophyta</taxon>
        <taxon>Spermatophyta</taxon>
        <taxon>Magnoliopsida</taxon>
        <taxon>eudicotyledons</taxon>
        <taxon>Gunneridae</taxon>
        <taxon>Pentapetalae</taxon>
        <taxon>asterids</taxon>
        <taxon>campanulids</taxon>
        <taxon>Asterales</taxon>
        <taxon>Asteraceae</taxon>
        <taxon>Asteroideae</taxon>
        <taxon>Heliantheae alliance</taxon>
        <taxon>Heliantheae</taxon>
        <taxon>Helianthus</taxon>
    </lineage>
</organism>
<evidence type="ECO:0000256" key="1">
    <source>
        <dbReference type="SAM" id="Coils"/>
    </source>
</evidence>
<protein>
    <submittedName>
        <fullName evidence="4">Uncharacterized protein</fullName>
    </submittedName>
</protein>
<evidence type="ECO:0000313" key="3">
    <source>
        <dbReference type="EMBL" id="KAF5753208.1"/>
    </source>
</evidence>
<dbReference type="PANTHER" id="PTHR36344">
    <property type="entry name" value="RX N-TERMINAL DOMAIN-CONTAINING PROTEIN"/>
    <property type="match status" value="1"/>
</dbReference>
<dbReference type="EMBL" id="CM007908">
    <property type="protein sequence ID" value="OTF84742.1"/>
    <property type="molecule type" value="Genomic_DNA"/>
</dbReference>
<evidence type="ECO:0000313" key="4">
    <source>
        <dbReference type="EMBL" id="OTF84707.1"/>
    </source>
</evidence>
<sequence>MDITGRLAAIQHEIARAENEKLQQEQMLGLFWEHPPALDPEVVGNMMQLTRGRIRGLEDRIRALLAEQKELIVRAATLGDRGD</sequence>
<dbReference type="Proteomes" id="UP000215914">
    <property type="component" value="Mitochondrion MT"/>
</dbReference>
<evidence type="ECO:0000313" key="2">
    <source>
        <dbReference type="EMBL" id="KAF5753138.1"/>
    </source>
</evidence>
<dbReference type="EMBL" id="MNCJ02000334">
    <property type="protein sequence ID" value="KAF5753208.1"/>
    <property type="molecule type" value="Genomic_DNA"/>
</dbReference>
<keyword evidence="1" id="KW-0175">Coiled coil</keyword>
<keyword evidence="4" id="KW-0496">Mitochondrion</keyword>
<reference evidence="4" key="2">
    <citation type="submission" date="2017-02" db="EMBL/GenBank/DDBJ databases">
        <title>Sunflower complete genome.</title>
        <authorList>
            <person name="Langlade N."/>
            <person name="Munos S."/>
        </authorList>
    </citation>
    <scope>NUCLEOTIDE SEQUENCE [LARGE SCALE GENOMIC DNA]</scope>
    <source>
        <tissue evidence="4">Leaves</tissue>
    </source>
</reference>
<reference evidence="2" key="3">
    <citation type="submission" date="2020-06" db="EMBL/GenBank/DDBJ databases">
        <title>Helianthus annuus Genome sequencing and assembly Release 2.</title>
        <authorList>
            <person name="Gouzy J."/>
            <person name="Langlade N."/>
            <person name="Munos S."/>
        </authorList>
    </citation>
    <scope>NUCLEOTIDE SEQUENCE</scope>
    <source>
        <tissue evidence="2">Leaves</tissue>
    </source>
</reference>
<dbReference type="PANTHER" id="PTHR36344:SF1">
    <property type="entry name" value="RX N-TERMINAL DOMAIN-CONTAINING PROTEIN"/>
    <property type="match status" value="1"/>
</dbReference>
<name>A0A1Y3BX59_HELAN</name>
<evidence type="ECO:0000313" key="5">
    <source>
        <dbReference type="EMBL" id="OTF84742.1"/>
    </source>
</evidence>
<keyword evidence="6" id="KW-1185">Reference proteome</keyword>